<feature type="signal peptide" evidence="1">
    <location>
        <begin position="1"/>
        <end position="22"/>
    </location>
</feature>
<name>A0A0D6JC99_9HYPH</name>
<evidence type="ECO:0000313" key="3">
    <source>
        <dbReference type="EMBL" id="CPR16140.1"/>
    </source>
</evidence>
<dbReference type="AlphaFoldDB" id="A0A0D6JC99"/>
<dbReference type="OrthoDB" id="5449044at2"/>
<evidence type="ECO:0000259" key="2">
    <source>
        <dbReference type="PROSITE" id="PS50188"/>
    </source>
</evidence>
<dbReference type="PROSITE" id="PS50188">
    <property type="entry name" value="B302_SPRY"/>
    <property type="match status" value="1"/>
</dbReference>
<keyword evidence="4" id="KW-1185">Reference proteome</keyword>
<feature type="domain" description="B30.2/SPRY" evidence="2">
    <location>
        <begin position="315"/>
        <end position="523"/>
    </location>
</feature>
<gene>
    <name evidence="3" type="ORF">YBN1229_v1_0669</name>
</gene>
<sequence>MRGGMLVLLLGALLLAVPAANAADGYTVANGATTTINEHGYCRKVTNNIVSGLGIFVPTKYSDEWFNNAVSFVSSTPAGVSLASCIDAVSLRFNSADTIYLDRTPSTGGDRRTWTFSVWVKRSSLGSNQHLFDSLSSASNVTFLRFAADDSLLLHQENSTVRNNYTAAVFRDMSAWYHIVLMMDTTQATDSDRLKIWVNGVLQAFASPNWPSLNENTLMNHTVEHRIGRGIETGSLRFDGYMANIHFVDGLNLSATDFGQFDPTTLQWVPKTYSGAYGTNGFHINFQNAANLGADSSGNGNNWTVNGVTTTAGPNYDPMRDYMTSFTSEGWGNTATLNPLHNAGTTLGTASDGNLYWSANGGGGEGYIAGTMAVKSGKWYFEYTRDSGSTHTSVGVTDVGASQQNSAGLNPYDAGIGGAWYTNSSGASDGYNANGVGGTSSGLSIGDGDVLAFAFDAATGNFWLGEASGGSVTWGNSGDPATNANPTGTITTVPNAYIPYVANWSASSGRNTRAIMNFGQQPFVGAVPAGFAALHTHNLSTPAIVTPTAYFKTVTYTGTGSAQSITGLDFQPDLVWIKSRSAATDHALYDSARGVQQDLATNSTSSESTQAQGVTAFNSNGFTIGSLGKLNTSSADYVAWAWKKGTTPGFNVVTYTGNNGNGQPVAHGLGKAPAMFILKARNSGQNWKVWHSALTPESNECTLSSNSGCGTSTAIWNNTAPDSTNIYVGKNGWAGQAQVNGNGTNYIVYAWAEVPGFSSFGSYTGNGSNDGPFINTGFRPAFVLLKQSSSSGNSWQLVDMNRPAYNPIDTRLSPDVTNAENSGVIMDLLSNGFKLRTTNNAHNANGSTYIYAAFAEAPFKYANAR</sequence>
<dbReference type="InterPro" id="IPR055906">
    <property type="entry name" value="DUF7483"/>
</dbReference>
<dbReference type="KEGG" id="fiy:BN1229_v1_0669"/>
<accession>A0A0D6JC99</accession>
<feature type="chain" id="PRO_5002306128" description="B30.2/SPRY domain-containing protein" evidence="1">
    <location>
        <begin position="23"/>
        <end position="865"/>
    </location>
</feature>
<dbReference type="Pfam" id="PF24299">
    <property type="entry name" value="DUF7483"/>
    <property type="match status" value="1"/>
</dbReference>
<dbReference type="SUPFAM" id="SSF49899">
    <property type="entry name" value="Concanavalin A-like lectins/glucanases"/>
    <property type="match status" value="1"/>
</dbReference>
<organism evidence="3 4">
    <name type="scientific">Candidatus Filomicrobium marinum</name>
    <dbReference type="NCBI Taxonomy" id="1608628"/>
    <lineage>
        <taxon>Bacteria</taxon>
        <taxon>Pseudomonadati</taxon>
        <taxon>Pseudomonadota</taxon>
        <taxon>Alphaproteobacteria</taxon>
        <taxon>Hyphomicrobiales</taxon>
        <taxon>Hyphomicrobiaceae</taxon>
        <taxon>Filomicrobium</taxon>
    </lineage>
</organism>
<reference evidence="4" key="1">
    <citation type="submission" date="2015-02" db="EMBL/GenBank/DDBJ databases">
        <authorList>
            <person name="Chooi Y.-H."/>
        </authorList>
    </citation>
    <scope>NUCLEOTIDE SEQUENCE [LARGE SCALE GENOMIC DNA]</scope>
    <source>
        <strain evidence="4">strain Y</strain>
    </source>
</reference>
<evidence type="ECO:0000313" key="4">
    <source>
        <dbReference type="Proteomes" id="UP000033187"/>
    </source>
</evidence>
<dbReference type="InterPro" id="IPR001870">
    <property type="entry name" value="B30.2/SPRY"/>
</dbReference>
<dbReference type="RefSeq" id="WP_046476569.1">
    <property type="nucleotide sequence ID" value="NZ_LN829119.1"/>
</dbReference>
<dbReference type="KEGG" id="fil:BN1229_v1_0664"/>
<evidence type="ECO:0000256" key="1">
    <source>
        <dbReference type="SAM" id="SignalP"/>
    </source>
</evidence>
<keyword evidence="1" id="KW-0732">Signal</keyword>
<dbReference type="Proteomes" id="UP000033187">
    <property type="component" value="Chromosome 1"/>
</dbReference>
<proteinExistence type="predicted"/>
<dbReference type="EMBL" id="LN829119">
    <property type="protein sequence ID" value="CPR16140.1"/>
    <property type="molecule type" value="Genomic_DNA"/>
</dbReference>
<dbReference type="Pfam" id="PF13385">
    <property type="entry name" value="Laminin_G_3"/>
    <property type="match status" value="1"/>
</dbReference>
<dbReference type="InterPro" id="IPR013320">
    <property type="entry name" value="ConA-like_dom_sf"/>
</dbReference>
<dbReference type="Gene3D" id="2.60.120.200">
    <property type="match status" value="1"/>
</dbReference>
<dbReference type="Gene3D" id="2.60.120.920">
    <property type="match status" value="1"/>
</dbReference>
<protein>
    <recommendedName>
        <fullName evidence="2">B30.2/SPRY domain-containing protein</fullName>
    </recommendedName>
</protein>
<dbReference type="InterPro" id="IPR043136">
    <property type="entry name" value="B30.2/SPRY_sf"/>
</dbReference>